<dbReference type="Proteomes" id="UP000717328">
    <property type="component" value="Unassembled WGS sequence"/>
</dbReference>
<feature type="region of interest" description="Disordered" evidence="1">
    <location>
        <begin position="50"/>
        <end position="69"/>
    </location>
</feature>
<comment type="caution">
    <text evidence="2">The sequence shown here is derived from an EMBL/GenBank/DDBJ whole genome shotgun (WGS) entry which is preliminary data.</text>
</comment>
<evidence type="ECO:0000313" key="3">
    <source>
        <dbReference type="Proteomes" id="UP000717328"/>
    </source>
</evidence>
<sequence>MPSYPENEVVDDSEPEREQLRRRERSTQRLTTSNLAKLRVKIEVIELTDNESDNGAPLPSNDNPQSDCEEDSKINFARFAYPGTIMSTKPLVKKSVSHFQASILNSTTETDHPPRRKPSHRFAAEFSDSQLDKLLKCVACQVNWTTRKSAPQKMIHVQACAKKHSLSDETVRILIQKEINCYDNTVSKSKGKGNLNVSTLPDPNTFFEEVVAQAAPRKRGRCAETNETVQTITRTRNLILDKARAVIGTSSTTISDGQEFLVHTQAIGLPNPEDGTLPPSTQPFGTSSLATKHCQATKNLFRPWEPSLHKEEIEHDSDILPATQALATSKLGKTHRALSVPDEDFQSSGNLAIPTYIDTTNIPSSMLNVRDLISIIDRGL</sequence>
<protein>
    <submittedName>
        <fullName evidence="2">Uncharacterized protein</fullName>
    </submittedName>
</protein>
<evidence type="ECO:0000256" key="1">
    <source>
        <dbReference type="SAM" id="MobiDB-lite"/>
    </source>
</evidence>
<dbReference type="EMBL" id="JABCKI010000371">
    <property type="protein sequence ID" value="KAG5650757.1"/>
    <property type="molecule type" value="Genomic_DNA"/>
</dbReference>
<proteinExistence type="predicted"/>
<accession>A0A9P7GPN9</accession>
<feature type="compositionally biased region" description="Basic and acidic residues" evidence="1">
    <location>
        <begin position="16"/>
        <end position="27"/>
    </location>
</feature>
<gene>
    <name evidence="2" type="ORF">H0H81_011148</name>
</gene>
<dbReference type="OrthoDB" id="5576441at2759"/>
<evidence type="ECO:0000313" key="2">
    <source>
        <dbReference type="EMBL" id="KAG5650757.1"/>
    </source>
</evidence>
<keyword evidence="3" id="KW-1185">Reference proteome</keyword>
<feature type="region of interest" description="Disordered" evidence="1">
    <location>
        <begin position="1"/>
        <end position="29"/>
    </location>
</feature>
<name>A0A9P7GPN9_9AGAR</name>
<reference evidence="2" key="2">
    <citation type="submission" date="2021-10" db="EMBL/GenBank/DDBJ databases">
        <title>Phylogenomics reveals ancestral predisposition of the termite-cultivated fungus Termitomyces towards a domesticated lifestyle.</title>
        <authorList>
            <person name="Auxier B."/>
            <person name="Grum-Grzhimaylo A."/>
            <person name="Cardenas M.E."/>
            <person name="Lodge J.D."/>
            <person name="Laessoe T."/>
            <person name="Pedersen O."/>
            <person name="Smith M.E."/>
            <person name="Kuyper T.W."/>
            <person name="Franco-Molano E.A."/>
            <person name="Baroni T.J."/>
            <person name="Aanen D.K."/>
        </authorList>
    </citation>
    <scope>NUCLEOTIDE SEQUENCE</scope>
    <source>
        <strain evidence="2">D49</strain>
    </source>
</reference>
<reference evidence="2" key="1">
    <citation type="submission" date="2021-02" db="EMBL/GenBank/DDBJ databases">
        <authorList>
            <person name="Nieuwenhuis M."/>
            <person name="Van De Peppel L.J.J."/>
        </authorList>
    </citation>
    <scope>NUCLEOTIDE SEQUENCE</scope>
    <source>
        <strain evidence="2">D49</strain>
    </source>
</reference>
<dbReference type="AlphaFoldDB" id="A0A9P7GPN9"/>
<organism evidence="2 3">
    <name type="scientific">Sphagnurus paluster</name>
    <dbReference type="NCBI Taxonomy" id="117069"/>
    <lineage>
        <taxon>Eukaryota</taxon>
        <taxon>Fungi</taxon>
        <taxon>Dikarya</taxon>
        <taxon>Basidiomycota</taxon>
        <taxon>Agaricomycotina</taxon>
        <taxon>Agaricomycetes</taxon>
        <taxon>Agaricomycetidae</taxon>
        <taxon>Agaricales</taxon>
        <taxon>Tricholomatineae</taxon>
        <taxon>Lyophyllaceae</taxon>
        <taxon>Sphagnurus</taxon>
    </lineage>
</organism>